<keyword evidence="5 7" id="KW-0408">Iron</keyword>
<keyword evidence="7" id="KW-0349">Heme</keyword>
<keyword evidence="6" id="KW-0503">Monooxygenase</keyword>
<evidence type="ECO:0000256" key="6">
    <source>
        <dbReference type="ARBA" id="ARBA00023033"/>
    </source>
</evidence>
<dbReference type="InterPro" id="IPR036770">
    <property type="entry name" value="Ankyrin_rpt-contain_sf"/>
</dbReference>
<keyword evidence="10" id="KW-1185">Reference proteome</keyword>
<keyword evidence="6" id="KW-0560">Oxidoreductase</keyword>
<evidence type="ECO:0000256" key="3">
    <source>
        <dbReference type="ARBA" id="ARBA00022723"/>
    </source>
</evidence>
<dbReference type="GO" id="GO:0016705">
    <property type="term" value="F:oxidoreductase activity, acting on paired donors, with incorporation or reduction of molecular oxygen"/>
    <property type="evidence" value="ECO:0007669"/>
    <property type="project" value="InterPro"/>
</dbReference>
<dbReference type="GO" id="GO:0004497">
    <property type="term" value="F:monooxygenase activity"/>
    <property type="evidence" value="ECO:0007669"/>
    <property type="project" value="UniProtKB-KW"/>
</dbReference>
<comment type="cofactor">
    <cofactor evidence="1 7">
        <name>heme</name>
        <dbReference type="ChEBI" id="CHEBI:30413"/>
    </cofactor>
</comment>
<dbReference type="Pfam" id="PF00067">
    <property type="entry name" value="p450"/>
    <property type="match status" value="1"/>
</dbReference>
<evidence type="ECO:0000313" key="9">
    <source>
        <dbReference type="EMBL" id="KAJ4865095.1"/>
    </source>
</evidence>
<dbReference type="GO" id="GO:0020037">
    <property type="term" value="F:heme binding"/>
    <property type="evidence" value="ECO:0007669"/>
    <property type="project" value="InterPro"/>
</dbReference>
<dbReference type="PRINTS" id="PR00385">
    <property type="entry name" value="P450"/>
</dbReference>
<accession>A0A9W9JS72</accession>
<evidence type="ECO:0000256" key="2">
    <source>
        <dbReference type="ARBA" id="ARBA00010617"/>
    </source>
</evidence>
<dbReference type="Gene3D" id="1.10.630.10">
    <property type="entry name" value="Cytochrome P450"/>
    <property type="match status" value="1"/>
</dbReference>
<evidence type="ECO:0000256" key="1">
    <source>
        <dbReference type="ARBA" id="ARBA00001971"/>
    </source>
</evidence>
<dbReference type="InterPro" id="IPR002403">
    <property type="entry name" value="Cyt_P450_E_grp-IV"/>
</dbReference>
<dbReference type="RefSeq" id="XP_056034151.1">
    <property type="nucleotide sequence ID" value="XM_056168835.1"/>
</dbReference>
<dbReference type="PANTHER" id="PTHR10039">
    <property type="entry name" value="AMELOGENIN"/>
    <property type="match status" value="1"/>
</dbReference>
<keyword evidence="4" id="KW-0677">Repeat</keyword>
<evidence type="ECO:0000256" key="7">
    <source>
        <dbReference type="PIRSR" id="PIRSR602403-1"/>
    </source>
</evidence>
<dbReference type="InterPro" id="IPR056884">
    <property type="entry name" value="NPHP3-like_N"/>
</dbReference>
<comment type="similarity">
    <text evidence="2">Belongs to the cytochrome P450 family.</text>
</comment>
<dbReference type="Pfam" id="PF24883">
    <property type="entry name" value="NPHP3_N"/>
    <property type="match status" value="1"/>
</dbReference>
<dbReference type="SUPFAM" id="SSF48264">
    <property type="entry name" value="Cytochrome P450"/>
    <property type="match status" value="1"/>
</dbReference>
<gene>
    <name evidence="9" type="ORF">T069G_01625</name>
</gene>
<dbReference type="Proteomes" id="UP001140511">
    <property type="component" value="Unassembled WGS sequence"/>
</dbReference>
<feature type="binding site" description="axial binding residue" evidence="7">
    <location>
        <position position="439"/>
    </location>
    <ligand>
        <name>heme</name>
        <dbReference type="ChEBI" id="CHEBI:30413"/>
    </ligand>
    <ligandPart>
        <name>Fe</name>
        <dbReference type="ChEBI" id="CHEBI:18248"/>
    </ligandPart>
</feature>
<dbReference type="PRINTS" id="PR00465">
    <property type="entry name" value="EP450IV"/>
</dbReference>
<dbReference type="EMBL" id="JAOPEN010000001">
    <property type="protein sequence ID" value="KAJ4865095.1"/>
    <property type="molecule type" value="Genomic_DNA"/>
</dbReference>
<dbReference type="SUPFAM" id="SSF52540">
    <property type="entry name" value="P-loop containing nucleoside triphosphate hydrolases"/>
    <property type="match status" value="1"/>
</dbReference>
<protein>
    <submittedName>
        <fullName evidence="9">Cytochrome p450 domain-containing protein</fullName>
    </submittedName>
</protein>
<dbReference type="PANTHER" id="PTHR10039:SF5">
    <property type="entry name" value="NACHT DOMAIN-CONTAINING PROTEIN"/>
    <property type="match status" value="1"/>
</dbReference>
<evidence type="ECO:0000256" key="5">
    <source>
        <dbReference type="ARBA" id="ARBA00023004"/>
    </source>
</evidence>
<reference evidence="9" key="1">
    <citation type="submission" date="2022-09" db="EMBL/GenBank/DDBJ databases">
        <title>Chromosome-level assembly of Trichoderma breve T069, a fungus used in development of biopesticide product.</title>
        <authorList>
            <person name="Lin R."/>
            <person name="Liu T."/>
        </authorList>
    </citation>
    <scope>NUCLEOTIDE SEQUENCE</scope>
    <source>
        <strain evidence="9">T069</strain>
    </source>
</reference>
<dbReference type="GO" id="GO:0005506">
    <property type="term" value="F:iron ion binding"/>
    <property type="evidence" value="ECO:0007669"/>
    <property type="project" value="InterPro"/>
</dbReference>
<keyword evidence="3 7" id="KW-0479">Metal-binding</keyword>
<dbReference type="GeneID" id="80863523"/>
<evidence type="ECO:0000259" key="8">
    <source>
        <dbReference type="Pfam" id="PF24883"/>
    </source>
</evidence>
<evidence type="ECO:0000313" key="10">
    <source>
        <dbReference type="Proteomes" id="UP001140511"/>
    </source>
</evidence>
<dbReference type="InterPro" id="IPR027417">
    <property type="entry name" value="P-loop_NTPase"/>
</dbReference>
<name>A0A9W9JS72_9HYPO</name>
<feature type="domain" description="Nephrocystin 3-like N-terminal" evidence="8">
    <location>
        <begin position="877"/>
        <end position="987"/>
    </location>
</feature>
<organism evidence="9 10">
    <name type="scientific">Trichoderma breve</name>
    <dbReference type="NCBI Taxonomy" id="2034170"/>
    <lineage>
        <taxon>Eukaryota</taxon>
        <taxon>Fungi</taxon>
        <taxon>Dikarya</taxon>
        <taxon>Ascomycota</taxon>
        <taxon>Pezizomycotina</taxon>
        <taxon>Sordariomycetes</taxon>
        <taxon>Hypocreomycetidae</taxon>
        <taxon>Hypocreales</taxon>
        <taxon>Hypocreaceae</taxon>
        <taxon>Trichoderma</taxon>
    </lineage>
</organism>
<comment type="caution">
    <text evidence="9">The sequence shown here is derived from an EMBL/GenBank/DDBJ whole genome shotgun (WGS) entry which is preliminary data.</text>
</comment>
<evidence type="ECO:0000256" key="4">
    <source>
        <dbReference type="ARBA" id="ARBA00022737"/>
    </source>
</evidence>
<dbReference type="InterPro" id="IPR001128">
    <property type="entry name" value="Cyt_P450"/>
</dbReference>
<dbReference type="InterPro" id="IPR036396">
    <property type="entry name" value="Cyt_P450_sf"/>
</dbReference>
<dbReference type="Gene3D" id="1.25.40.20">
    <property type="entry name" value="Ankyrin repeat-containing domain"/>
    <property type="match status" value="1"/>
</dbReference>
<proteinExistence type="inferred from homology"/>
<sequence>MGIYILAIGALLFILYATSYTYKLPRNVPRIPIWVTLYDTFYGTSRVNFYNKYVRGLAEKHGAIIIWHLGKWSVHITKPEYLMQMFCDDTTFAKGGSYARVPWGPLAQLFGENIIDTTGQVWKKQREILQPAIKRQFDIAYMKQTSSELRARLWQQHEVQDKGCVIGIDIDEHVQHWALSICCKYFMGIDLENVPDIANRLTRVLTDQKKGLMGGITMVFPILQRLPWLFPSNRRAFRLVKEFEEVVLEIAKLKADDASGVDGNSIRNRLNIALKDGAISDFHYRSNMKQLLLAGFEEVESVLLSAAVLLAKKPQIQSALRAEMSSSVSAPYNFEDLDKLPILLAVILETLRLHPPFPSLTNRYTTRPVLLGDSISLPAGIWIGWNAYAVHTDTRIWGPDALEFRPSRWGKDVSSINAMFRVQQAKAMFIPFSTRSRTCLGVSFALMQLKIVLYELFSEFEWSICNDNMTTLRKGPVRDKEEAHVLLIEEMSSVESKVYRLRGIPAHLDRLGVALLLSKFIANGDQGDVSVASLAPSCEIWVIKRTKTATLSFKKLSDIVSKNPDAGEWPLRDPALATPLLLDDTFFGLSPLNDVPKNEHRYDCIVMSGLASHPMGSWQPHGKDKSFMWIRDALPHFVPNVNFIFLGGIVLKEAFRMLADSGVRDELILSRSRGAIFFGVPSQGLDVSDLQIMLEGQPNKDALVKEISNESPFIEVLEEQFLGISHLQKMKLLWAYETETTPTVTTVDGKYKRCRPGTGRPSKSMPTTQIWSNSPGGSELIGRIAYKLQDMLKDGTEEADEEASEPSIENMAAFDIESQPAQTFVNHVDPAMDPEFWEIHSIIQAIHAPERDSRLEQIDVAAGHSFVWAFEKLSVGLTSWLQNDDKLLWISGKPGSGKSTFMKYLHSNPLTADYLRIWRRSANHVRATFFFHHRGTAIQKSLEGLHRGILSQVLKQAPQSFLAIHSLLVQKYQDSVRAKNLGSLSHDLEALVASYKVTPNTEIMRQFHKVLCCEIPLKAFRTMVVEPMLSTGTIYRDEDLLQQVYPLRDTLLKAYGMSSIYMSSGLPTLDDILSKIQRLWTKKREFISLVKKWLEAIDINRQLSSFRDFLMSRRSNDSYMVKNTKVQPDDLIKPILSRFFSRKAERSRTETVDWSLEHLNQALSLVTNQQLIDLDLYIFIDALDEHDGPPEFISQFIQDIASAETSRTRLKILFSSRPWQPFINAFGHKASIQIHEFTENDIRELCLHTIRPGKPGSVEILQLVEEIVNQARGVFLWVKLVLNDLLDNAATLTISGINTVDLRATLMDILKSLPTDLEQYYKTIIERISHSYRWEAFCLLEAVSKSSNSIYLSEMSEILLCANIQNVNDIYSRMLDTDRGDATVYTKEHLRTHSGGLVETIGDDRLQLLHQTLVEFIQLPEFKCIVLGERYRIVKENGYTILSKYEAVQKASYSNGLIEIPVVEAFSKYAREAESTTGNSTYLSFTGVKWTVPPESQVFPKYLMHMPGYTTLEVALACKLKLHLQDTLKHDKETRKMLIFLIVLHMIEQEIFDTDSAIDFLQTMVSQGLQIDASYFGLLILMDHIYHTTPETTRNTKPIELFQRVMAVFFEPGANVEVSTNAAGLGITSSHFDELVLSHGHGATIQALHIPTHDQLVKYLLDKGADPNGLTSKNLTPLDCWVKSNQSYNPYGFDLAGSRVLIERGGRLNICTREEWRRALDGSDFHSDTLSFPGWLEGAPGADATVRRLPNFDPRQSRIKKWLKNSLWSRRGK</sequence>